<keyword evidence="5" id="KW-0067">ATP-binding</keyword>
<organism evidence="5 6">
    <name type="scientific">Algivirga pacifica</name>
    <dbReference type="NCBI Taxonomy" id="1162670"/>
    <lineage>
        <taxon>Bacteria</taxon>
        <taxon>Pseudomonadati</taxon>
        <taxon>Bacteroidota</taxon>
        <taxon>Cytophagia</taxon>
        <taxon>Cytophagales</taxon>
        <taxon>Flammeovirgaceae</taxon>
        <taxon>Algivirga</taxon>
    </lineage>
</organism>
<evidence type="ECO:0000256" key="1">
    <source>
        <dbReference type="ARBA" id="ARBA00023015"/>
    </source>
</evidence>
<feature type="domain" description="Schlafen AlbA-2" evidence="3">
    <location>
        <begin position="14"/>
        <end position="127"/>
    </location>
</feature>
<sequence length="209" mass="24185">MEYTDLLKIISKGESQEVEFKQTLPNIYKTAKTMVSFANTDGGMILVGVRDNKSISGIDPEEEEYLINEAATLYCDPPVDIQFERIETEEEEMVLIVHVPESDQKPHYALDKNEEWNAYIRSGDQCLIASKMNIKMAEQGIEGNKKKQLSSQEEALLHYLHKHQKITLKDFARLVNFSERRARRTLIDLTKEGILRLHDFEKEVFYTLA</sequence>
<protein>
    <submittedName>
        <fullName evidence="5">ATP-binding protein</fullName>
    </submittedName>
</protein>
<dbReference type="Pfam" id="PF08220">
    <property type="entry name" value="HTH_DeoR"/>
    <property type="match status" value="1"/>
</dbReference>
<dbReference type="InterPro" id="IPR007421">
    <property type="entry name" value="Schlafen_AlbA_2_dom"/>
</dbReference>
<dbReference type="Proteomes" id="UP001500298">
    <property type="component" value="Unassembled WGS sequence"/>
</dbReference>
<name>A0ABP9D8T5_9BACT</name>
<evidence type="ECO:0000313" key="5">
    <source>
        <dbReference type="EMBL" id="GAA4835087.1"/>
    </source>
</evidence>
<dbReference type="GO" id="GO:0005524">
    <property type="term" value="F:ATP binding"/>
    <property type="evidence" value="ECO:0007669"/>
    <property type="project" value="UniProtKB-KW"/>
</dbReference>
<evidence type="ECO:0000259" key="4">
    <source>
        <dbReference type="Pfam" id="PF08220"/>
    </source>
</evidence>
<evidence type="ECO:0000313" key="6">
    <source>
        <dbReference type="Proteomes" id="UP001500298"/>
    </source>
</evidence>
<keyword evidence="6" id="KW-1185">Reference proteome</keyword>
<keyword evidence="2" id="KW-0804">Transcription</keyword>
<dbReference type="InterPro" id="IPR036390">
    <property type="entry name" value="WH_DNA-bd_sf"/>
</dbReference>
<dbReference type="InterPro" id="IPR036388">
    <property type="entry name" value="WH-like_DNA-bd_sf"/>
</dbReference>
<dbReference type="SUPFAM" id="SSF46785">
    <property type="entry name" value="Winged helix' DNA-binding domain"/>
    <property type="match status" value="1"/>
</dbReference>
<dbReference type="EMBL" id="BAABJX010000032">
    <property type="protein sequence ID" value="GAA4835087.1"/>
    <property type="molecule type" value="Genomic_DNA"/>
</dbReference>
<dbReference type="Gene3D" id="3.30.950.30">
    <property type="entry name" value="Schlafen, AAA domain"/>
    <property type="match status" value="1"/>
</dbReference>
<dbReference type="Pfam" id="PF04326">
    <property type="entry name" value="SLFN_AlbA_2"/>
    <property type="match status" value="1"/>
</dbReference>
<dbReference type="Gene3D" id="1.10.10.10">
    <property type="entry name" value="Winged helix-like DNA-binding domain superfamily/Winged helix DNA-binding domain"/>
    <property type="match status" value="1"/>
</dbReference>
<dbReference type="InterPro" id="IPR001034">
    <property type="entry name" value="DeoR_HTH"/>
</dbReference>
<evidence type="ECO:0000256" key="2">
    <source>
        <dbReference type="ARBA" id="ARBA00023163"/>
    </source>
</evidence>
<comment type="caution">
    <text evidence="5">The sequence shown here is derived from an EMBL/GenBank/DDBJ whole genome shotgun (WGS) entry which is preliminary data.</text>
</comment>
<reference evidence="6" key="1">
    <citation type="journal article" date="2019" name="Int. J. Syst. Evol. Microbiol.">
        <title>The Global Catalogue of Microorganisms (GCM) 10K type strain sequencing project: providing services to taxonomists for standard genome sequencing and annotation.</title>
        <authorList>
            <consortium name="The Broad Institute Genomics Platform"/>
            <consortium name="The Broad Institute Genome Sequencing Center for Infectious Disease"/>
            <person name="Wu L."/>
            <person name="Ma J."/>
        </authorList>
    </citation>
    <scope>NUCLEOTIDE SEQUENCE [LARGE SCALE GENOMIC DNA]</scope>
    <source>
        <strain evidence="6">JCM 18326</strain>
    </source>
</reference>
<proteinExistence type="predicted"/>
<keyword evidence="1" id="KW-0805">Transcription regulation</keyword>
<gene>
    <name evidence="5" type="ORF">GCM10023331_20360</name>
</gene>
<evidence type="ECO:0000259" key="3">
    <source>
        <dbReference type="Pfam" id="PF04326"/>
    </source>
</evidence>
<dbReference type="PANTHER" id="PTHR30595:SF6">
    <property type="entry name" value="SCHLAFEN ALBA-2 DOMAIN-CONTAINING PROTEIN"/>
    <property type="match status" value="1"/>
</dbReference>
<dbReference type="PANTHER" id="PTHR30595">
    <property type="entry name" value="GLPR-RELATED TRANSCRIPTIONAL REPRESSOR"/>
    <property type="match status" value="1"/>
</dbReference>
<keyword evidence="5" id="KW-0547">Nucleotide-binding</keyword>
<dbReference type="RefSeq" id="WP_345371484.1">
    <property type="nucleotide sequence ID" value="NZ_BAABJX010000032.1"/>
</dbReference>
<accession>A0ABP9D8T5</accession>
<feature type="domain" description="HTH deoR-type" evidence="4">
    <location>
        <begin position="154"/>
        <end position="198"/>
    </location>
</feature>
<dbReference type="InterPro" id="IPR038461">
    <property type="entry name" value="Schlafen_AlbA_2_dom_sf"/>
</dbReference>